<comment type="caution">
    <text evidence="4">The sequence shown here is derived from an EMBL/GenBank/DDBJ whole genome shotgun (WGS) entry which is preliminary data.</text>
</comment>
<dbReference type="GO" id="GO:0008168">
    <property type="term" value="F:methyltransferase activity"/>
    <property type="evidence" value="ECO:0007669"/>
    <property type="project" value="UniProtKB-KW"/>
</dbReference>
<evidence type="ECO:0000259" key="3">
    <source>
        <dbReference type="Pfam" id="PF13649"/>
    </source>
</evidence>
<dbReference type="CDD" id="cd02440">
    <property type="entry name" value="AdoMet_MTases"/>
    <property type="match status" value="1"/>
</dbReference>
<dbReference type="InterPro" id="IPR029063">
    <property type="entry name" value="SAM-dependent_MTases_sf"/>
</dbReference>
<dbReference type="InterPro" id="IPR041698">
    <property type="entry name" value="Methyltransf_25"/>
</dbReference>
<evidence type="ECO:0000313" key="5">
    <source>
        <dbReference type="Proteomes" id="UP000247903"/>
    </source>
</evidence>
<dbReference type="RefSeq" id="WP_110308459.1">
    <property type="nucleotide sequence ID" value="NZ_QJHK01000028.1"/>
</dbReference>
<gene>
    <name evidence="4" type="ORF">DMB65_20320</name>
</gene>
<dbReference type="OrthoDB" id="529208at2"/>
<name>A0A2V4BLM5_9FLAO</name>
<evidence type="ECO:0000256" key="2">
    <source>
        <dbReference type="ARBA" id="ARBA00022679"/>
    </source>
</evidence>
<dbReference type="PANTHER" id="PTHR43861:SF1">
    <property type="entry name" value="TRANS-ACONITATE 2-METHYLTRANSFERASE"/>
    <property type="match status" value="1"/>
</dbReference>
<dbReference type="Proteomes" id="UP000247903">
    <property type="component" value="Unassembled WGS sequence"/>
</dbReference>
<accession>A0A2V4BLM5</accession>
<dbReference type="SUPFAM" id="SSF53335">
    <property type="entry name" value="S-adenosyl-L-methionine-dependent methyltransferases"/>
    <property type="match status" value="1"/>
</dbReference>
<sequence length="260" mass="29900">MKSKFDNAAANYDHTFTNSVIGKTQRRFVYHHVSKFLKNNPVKNILEINCGTGEDAIWLAKQNFEVVATDISEEMILIAQSKEKLDNLTFEQLNINEISILSGNEKFDLIFSNFGGLNCLSKEELKSFFESVPNLVSEKGYLALVFMPKNTLWEAFYFFAKAKFSLAFRRKKESVIANVDGEKVNTFYYNPKDIVNLSGNDFEIISIKPIGFFIPPSYLEPFFKNKLKLLSILKNLDEAIKNCSFLSKYADHYLIVFQKK</sequence>
<dbReference type="AlphaFoldDB" id="A0A2V4BLM5"/>
<dbReference type="EMBL" id="QJHK01000028">
    <property type="protein sequence ID" value="PXY38903.1"/>
    <property type="molecule type" value="Genomic_DNA"/>
</dbReference>
<evidence type="ECO:0000313" key="4">
    <source>
        <dbReference type="EMBL" id="PXY38903.1"/>
    </source>
</evidence>
<protein>
    <submittedName>
        <fullName evidence="4">Class I SAM-dependent methyltransferase</fullName>
    </submittedName>
</protein>
<keyword evidence="1 4" id="KW-0489">Methyltransferase</keyword>
<feature type="domain" description="Methyltransferase" evidence="3">
    <location>
        <begin position="45"/>
        <end position="140"/>
    </location>
</feature>
<evidence type="ECO:0000256" key="1">
    <source>
        <dbReference type="ARBA" id="ARBA00022603"/>
    </source>
</evidence>
<dbReference type="PANTHER" id="PTHR43861">
    <property type="entry name" value="TRANS-ACONITATE 2-METHYLTRANSFERASE-RELATED"/>
    <property type="match status" value="1"/>
</dbReference>
<keyword evidence="2 4" id="KW-0808">Transferase</keyword>
<dbReference type="Gene3D" id="3.40.50.150">
    <property type="entry name" value="Vaccinia Virus protein VP39"/>
    <property type="match status" value="1"/>
</dbReference>
<organism evidence="4 5">
    <name type="scientific">Flavobacterium cheongpyeongense</name>
    <dbReference type="NCBI Taxonomy" id="2212651"/>
    <lineage>
        <taxon>Bacteria</taxon>
        <taxon>Pseudomonadati</taxon>
        <taxon>Bacteroidota</taxon>
        <taxon>Flavobacteriia</taxon>
        <taxon>Flavobacteriales</taxon>
        <taxon>Flavobacteriaceae</taxon>
        <taxon>Flavobacterium</taxon>
    </lineage>
</organism>
<dbReference type="GO" id="GO:0032259">
    <property type="term" value="P:methylation"/>
    <property type="evidence" value="ECO:0007669"/>
    <property type="project" value="UniProtKB-KW"/>
</dbReference>
<dbReference type="Pfam" id="PF13649">
    <property type="entry name" value="Methyltransf_25"/>
    <property type="match status" value="1"/>
</dbReference>
<reference evidence="4 5" key="1">
    <citation type="submission" date="2018-05" db="EMBL/GenBank/DDBJ databases">
        <title>Flavobacterium sp. strain IMCC34759, incomplete genome.</title>
        <authorList>
            <person name="Joung Y."/>
            <person name="Cho J."/>
        </authorList>
    </citation>
    <scope>NUCLEOTIDE SEQUENCE [LARGE SCALE GENOMIC DNA]</scope>
    <source>
        <strain evidence="4 5">IMCC34759</strain>
    </source>
</reference>
<proteinExistence type="predicted"/>
<keyword evidence="5" id="KW-1185">Reference proteome</keyword>